<proteinExistence type="predicted"/>
<dbReference type="GO" id="GO:0005886">
    <property type="term" value="C:plasma membrane"/>
    <property type="evidence" value="ECO:0007669"/>
    <property type="project" value="UniProtKB-SubCell"/>
</dbReference>
<sequence>MSNLDLSTGGYKWHRHMLHGADIFRSDEFKDRLTKESTEDFLNKRSASIQLHNAGLTDTGLYFCEVEFSGPMQITGHGNGTFLNVTVTAFTGNIASSNKCTAYIVVGALALISTILLGACLGYLLVTKHGSSTRDMSPVVCTDLTTQALRSGGEPSHSLQQGSQNAGDTLYNMNNDQYIYAVPKGQKKSQFPKECLEVSLYSEIP</sequence>
<evidence type="ECO:0000256" key="1">
    <source>
        <dbReference type="ARBA" id="ARBA00004251"/>
    </source>
</evidence>
<organism evidence="13 14">
    <name type="scientific">Xenopus laevis</name>
    <name type="common">African clawed frog</name>
    <dbReference type="NCBI Taxonomy" id="8355"/>
    <lineage>
        <taxon>Eukaryota</taxon>
        <taxon>Metazoa</taxon>
        <taxon>Chordata</taxon>
        <taxon>Craniata</taxon>
        <taxon>Vertebrata</taxon>
        <taxon>Euteleostomi</taxon>
        <taxon>Amphibia</taxon>
        <taxon>Batrachia</taxon>
        <taxon>Anura</taxon>
        <taxon>Pipoidea</taxon>
        <taxon>Pipidae</taxon>
        <taxon>Xenopodinae</taxon>
        <taxon>Xenopus</taxon>
        <taxon>Xenopus</taxon>
    </lineage>
</organism>
<evidence type="ECO:0000256" key="8">
    <source>
        <dbReference type="ARBA" id="ARBA00023157"/>
    </source>
</evidence>
<dbReference type="PANTHER" id="PTHR47904:SF1">
    <property type="entry name" value="NATURAL CYTOTOXICITY TRIGGERING RECEPTOR 3"/>
    <property type="match status" value="1"/>
</dbReference>
<dbReference type="GO" id="GO:0045954">
    <property type="term" value="P:positive regulation of natural killer cell mediated cytotoxicity"/>
    <property type="evidence" value="ECO:0007669"/>
    <property type="project" value="InterPro"/>
</dbReference>
<dbReference type="RefSeq" id="XP_041446690.1">
    <property type="nucleotide sequence ID" value="XM_041590756.1"/>
</dbReference>
<dbReference type="InterPro" id="IPR013783">
    <property type="entry name" value="Ig-like_fold"/>
</dbReference>
<keyword evidence="13" id="KW-1185">Reference proteome</keyword>
<evidence type="ECO:0000256" key="9">
    <source>
        <dbReference type="ARBA" id="ARBA00023170"/>
    </source>
</evidence>
<evidence type="ECO:0000256" key="6">
    <source>
        <dbReference type="ARBA" id="ARBA00022989"/>
    </source>
</evidence>
<dbReference type="AlphaFoldDB" id="A0A8J1N0B1"/>
<keyword evidence="5" id="KW-0391">Immunity</keyword>
<protein>
    <submittedName>
        <fullName evidence="14">Uncharacterized protein LOC108714581 isoform X1</fullName>
    </submittedName>
</protein>
<name>A0A8J1N0B1_XENLA</name>
<dbReference type="InterPro" id="IPR043226">
    <property type="entry name" value="NCR3"/>
</dbReference>
<dbReference type="GeneID" id="108714581"/>
<keyword evidence="10" id="KW-0325">Glycoprotein</keyword>
<gene>
    <name evidence="14" type="primary">LOC108714581</name>
</gene>
<keyword evidence="2" id="KW-1003">Cell membrane</keyword>
<comment type="subcellular location">
    <subcellularLocation>
        <location evidence="1">Cell membrane</location>
        <topology evidence="1">Single-pass type I membrane protein</topology>
    </subcellularLocation>
</comment>
<evidence type="ECO:0000256" key="4">
    <source>
        <dbReference type="ARBA" id="ARBA00022729"/>
    </source>
</evidence>
<keyword evidence="4" id="KW-0732">Signal</keyword>
<evidence type="ECO:0000313" key="13">
    <source>
        <dbReference type="Proteomes" id="UP000186698"/>
    </source>
</evidence>
<dbReference type="InterPro" id="IPR036179">
    <property type="entry name" value="Ig-like_dom_sf"/>
</dbReference>
<evidence type="ECO:0000256" key="10">
    <source>
        <dbReference type="ARBA" id="ARBA00023180"/>
    </source>
</evidence>
<keyword evidence="8" id="KW-1015">Disulfide bond</keyword>
<dbReference type="Proteomes" id="UP000186698">
    <property type="component" value="Chromosome 4L"/>
</dbReference>
<dbReference type="GO" id="GO:0002429">
    <property type="term" value="P:immune response-activating cell surface receptor signaling pathway"/>
    <property type="evidence" value="ECO:0007669"/>
    <property type="project" value="InterPro"/>
</dbReference>
<accession>A0A8J1N0B1</accession>
<keyword evidence="6 12" id="KW-1133">Transmembrane helix</keyword>
<dbReference type="PANTHER" id="PTHR47904">
    <property type="entry name" value="NATURAL CYTOTOXICITY TRIGGERING RECEPTOR 3"/>
    <property type="match status" value="1"/>
</dbReference>
<evidence type="ECO:0000313" key="14">
    <source>
        <dbReference type="RefSeq" id="XP_041446690.1"/>
    </source>
</evidence>
<keyword evidence="3 12" id="KW-0812">Transmembrane</keyword>
<evidence type="ECO:0000256" key="12">
    <source>
        <dbReference type="SAM" id="Phobius"/>
    </source>
</evidence>
<evidence type="ECO:0000256" key="2">
    <source>
        <dbReference type="ARBA" id="ARBA00022475"/>
    </source>
</evidence>
<dbReference type="SUPFAM" id="SSF48726">
    <property type="entry name" value="Immunoglobulin"/>
    <property type="match status" value="1"/>
</dbReference>
<dbReference type="OrthoDB" id="6353782at2759"/>
<keyword evidence="7 12" id="KW-0472">Membrane</keyword>
<evidence type="ECO:0000256" key="5">
    <source>
        <dbReference type="ARBA" id="ARBA00022859"/>
    </source>
</evidence>
<feature type="transmembrane region" description="Helical" evidence="12">
    <location>
        <begin position="102"/>
        <end position="126"/>
    </location>
</feature>
<keyword evidence="9" id="KW-0675">Receptor</keyword>
<evidence type="ECO:0000256" key="7">
    <source>
        <dbReference type="ARBA" id="ARBA00023136"/>
    </source>
</evidence>
<dbReference type="Gene3D" id="2.60.40.10">
    <property type="entry name" value="Immunoglobulins"/>
    <property type="match status" value="1"/>
</dbReference>
<reference evidence="14" key="1">
    <citation type="submission" date="2025-08" db="UniProtKB">
        <authorList>
            <consortium name="RefSeq"/>
        </authorList>
    </citation>
    <scope>IDENTIFICATION</scope>
    <source>
        <strain evidence="14">J_2021</strain>
        <tissue evidence="14">Erythrocytes</tissue>
    </source>
</reference>
<evidence type="ECO:0000256" key="11">
    <source>
        <dbReference type="ARBA" id="ARBA00023319"/>
    </source>
</evidence>
<evidence type="ECO:0000256" key="3">
    <source>
        <dbReference type="ARBA" id="ARBA00022692"/>
    </source>
</evidence>
<keyword evidence="11" id="KW-0393">Immunoglobulin domain</keyword>